<evidence type="ECO:0000313" key="1">
    <source>
        <dbReference type="EMBL" id="TQE01846.1"/>
    </source>
</evidence>
<dbReference type="EMBL" id="VIEB01000187">
    <property type="protein sequence ID" value="TQE01846.1"/>
    <property type="molecule type" value="Genomic_DNA"/>
</dbReference>
<gene>
    <name evidence="1" type="ORF">C1H46_012470</name>
</gene>
<proteinExistence type="predicted"/>
<keyword evidence="2" id="KW-1185">Reference proteome</keyword>
<protein>
    <submittedName>
        <fullName evidence="1">Uncharacterized protein</fullName>
    </submittedName>
</protein>
<evidence type="ECO:0000313" key="2">
    <source>
        <dbReference type="Proteomes" id="UP000315295"/>
    </source>
</evidence>
<sequence>MAMVQITCDPFKRQKLLLVVVEISAMVVGMRDMLSQHSSSSTSMTPTYSYKNFLKYIYLLPIPSFREYRGCSLSNQFHPSRWPNFPPMNLNSTFSYDLVAAPNCSNDV</sequence>
<dbReference type="Proteomes" id="UP000315295">
    <property type="component" value="Unassembled WGS sequence"/>
</dbReference>
<reference evidence="1 2" key="1">
    <citation type="journal article" date="2019" name="G3 (Bethesda)">
        <title>Sequencing of a Wild Apple (Malus baccata) Genome Unravels the Differences Between Cultivated and Wild Apple Species Regarding Disease Resistance and Cold Tolerance.</title>
        <authorList>
            <person name="Chen X."/>
        </authorList>
    </citation>
    <scope>NUCLEOTIDE SEQUENCE [LARGE SCALE GENOMIC DNA]</scope>
    <source>
        <strain evidence="2">cv. Shandingzi</strain>
        <tissue evidence="1">Leaves</tissue>
    </source>
</reference>
<dbReference type="AlphaFoldDB" id="A0A540MSR3"/>
<name>A0A540MSR3_MALBA</name>
<comment type="caution">
    <text evidence="1">The sequence shown here is derived from an EMBL/GenBank/DDBJ whole genome shotgun (WGS) entry which is preliminary data.</text>
</comment>
<accession>A0A540MSR3</accession>
<organism evidence="1 2">
    <name type="scientific">Malus baccata</name>
    <name type="common">Siberian crab apple</name>
    <name type="synonym">Pyrus baccata</name>
    <dbReference type="NCBI Taxonomy" id="106549"/>
    <lineage>
        <taxon>Eukaryota</taxon>
        <taxon>Viridiplantae</taxon>
        <taxon>Streptophyta</taxon>
        <taxon>Embryophyta</taxon>
        <taxon>Tracheophyta</taxon>
        <taxon>Spermatophyta</taxon>
        <taxon>Magnoliopsida</taxon>
        <taxon>eudicotyledons</taxon>
        <taxon>Gunneridae</taxon>
        <taxon>Pentapetalae</taxon>
        <taxon>rosids</taxon>
        <taxon>fabids</taxon>
        <taxon>Rosales</taxon>
        <taxon>Rosaceae</taxon>
        <taxon>Amygdaloideae</taxon>
        <taxon>Maleae</taxon>
        <taxon>Malus</taxon>
    </lineage>
</organism>